<dbReference type="PANTHER" id="PTHR10628">
    <property type="entry name" value="SIALIDASE"/>
    <property type="match status" value="1"/>
</dbReference>
<gene>
    <name evidence="6" type="ORF">TL08_17150</name>
</gene>
<reference evidence="7" key="1">
    <citation type="submission" date="2016-03" db="EMBL/GenBank/DDBJ databases">
        <title>Complete genome sequence of the type strain Actinoalloteichus hymeniacidonis DSM 45092.</title>
        <authorList>
            <person name="Schaffert L."/>
            <person name="Albersmeier A."/>
            <person name="Winkler A."/>
            <person name="Kalinowski J."/>
            <person name="Zotchev S."/>
            <person name="Ruckert C."/>
        </authorList>
    </citation>
    <scope>NUCLEOTIDE SEQUENCE [LARGE SCALE GENOMIC DNA]</scope>
    <source>
        <strain evidence="7">HPA177(T) (DSM 45092(T))</strain>
    </source>
</reference>
<keyword evidence="7" id="KW-1185">Reference proteome</keyword>
<dbReference type="GO" id="GO:0006689">
    <property type="term" value="P:ganglioside catabolic process"/>
    <property type="evidence" value="ECO:0007669"/>
    <property type="project" value="TreeGrafter"/>
</dbReference>
<dbReference type="EC" id="3.2.1.18" evidence="3"/>
<evidence type="ECO:0000313" key="6">
    <source>
        <dbReference type="EMBL" id="AOS64230.1"/>
    </source>
</evidence>
<evidence type="ECO:0000256" key="4">
    <source>
        <dbReference type="SAM" id="SignalP"/>
    </source>
</evidence>
<dbReference type="CDD" id="cd15482">
    <property type="entry name" value="Sialidase_non-viral"/>
    <property type="match status" value="1"/>
</dbReference>
<feature type="chain" id="PRO_5042173400" description="exo-alpha-sialidase" evidence="4">
    <location>
        <begin position="37"/>
        <end position="440"/>
    </location>
</feature>
<dbReference type="GO" id="GO:0004308">
    <property type="term" value="F:exo-alpha-sialidase activity"/>
    <property type="evidence" value="ECO:0007669"/>
    <property type="project" value="UniProtKB-EC"/>
</dbReference>
<dbReference type="InterPro" id="IPR026856">
    <property type="entry name" value="Sialidase_fam"/>
</dbReference>
<dbReference type="GO" id="GO:0005737">
    <property type="term" value="C:cytoplasm"/>
    <property type="evidence" value="ECO:0007669"/>
    <property type="project" value="TreeGrafter"/>
</dbReference>
<protein>
    <recommendedName>
        <fullName evidence="3">exo-alpha-sialidase</fullName>
        <ecNumber evidence="3">3.2.1.18</ecNumber>
    </recommendedName>
</protein>
<comment type="similarity">
    <text evidence="2">Belongs to the glycosyl hydrolase 33 family.</text>
</comment>
<organism evidence="6 7">
    <name type="scientific">Actinoalloteichus hymeniacidonis</name>
    <dbReference type="NCBI Taxonomy" id="340345"/>
    <lineage>
        <taxon>Bacteria</taxon>
        <taxon>Bacillati</taxon>
        <taxon>Actinomycetota</taxon>
        <taxon>Actinomycetes</taxon>
        <taxon>Pseudonocardiales</taxon>
        <taxon>Pseudonocardiaceae</taxon>
        <taxon>Actinoalloteichus</taxon>
    </lineage>
</organism>
<name>A0AAC9MZC9_9PSEU</name>
<evidence type="ECO:0000256" key="3">
    <source>
        <dbReference type="ARBA" id="ARBA00012733"/>
    </source>
</evidence>
<comment type="catalytic activity">
    <reaction evidence="1">
        <text>Hydrolysis of alpha-(2-&gt;3)-, alpha-(2-&gt;6)-, alpha-(2-&gt;8)- glycosidic linkages of terminal sialic acid residues in oligosaccharides, glycoproteins, glycolipids, colominic acid and synthetic substrates.</text>
        <dbReference type="EC" id="3.2.1.18"/>
    </reaction>
</comment>
<dbReference type="KEGG" id="ahm:TL08_17150"/>
<proteinExistence type="inferred from homology"/>
<evidence type="ECO:0000256" key="1">
    <source>
        <dbReference type="ARBA" id="ARBA00000427"/>
    </source>
</evidence>
<dbReference type="InterPro" id="IPR011040">
    <property type="entry name" value="Sialidase"/>
</dbReference>
<dbReference type="AlphaFoldDB" id="A0AAC9MZC9"/>
<dbReference type="Pfam" id="PF13088">
    <property type="entry name" value="BNR_2"/>
    <property type="match status" value="1"/>
</dbReference>
<dbReference type="InterPro" id="IPR036278">
    <property type="entry name" value="Sialidase_sf"/>
</dbReference>
<dbReference type="SUPFAM" id="SSF50939">
    <property type="entry name" value="Sialidases"/>
    <property type="match status" value="1"/>
</dbReference>
<dbReference type="PANTHER" id="PTHR10628:SF30">
    <property type="entry name" value="EXO-ALPHA-SIALIDASE"/>
    <property type="match status" value="1"/>
</dbReference>
<dbReference type="RefSeq" id="WP_084643171.1">
    <property type="nucleotide sequence ID" value="NZ_JACHIS010000001.1"/>
</dbReference>
<keyword evidence="4" id="KW-0732">Signal</keyword>
<keyword evidence="6" id="KW-0326">Glycosidase</keyword>
<evidence type="ECO:0000256" key="2">
    <source>
        <dbReference type="ARBA" id="ARBA00009348"/>
    </source>
</evidence>
<keyword evidence="6" id="KW-0378">Hydrolase</keyword>
<dbReference type="Proteomes" id="UP000095210">
    <property type="component" value="Chromosome"/>
</dbReference>
<feature type="domain" description="Sialidase" evidence="5">
    <location>
        <begin position="97"/>
        <end position="394"/>
    </location>
</feature>
<accession>A0AAC9MZC9</accession>
<sequence>MARALQFRMGMRLRRGLALVATSLVAAAVVASPASAATDRPAESPPGSVVAEAETAMAATPSHSERIIFDGGGDDVLNGLRYHSFRIPALIRTNRDTLIAFAEGRAADNRDFGNINLLYKRSTDNGASWSSLREVVGRGQGTWGNPTPVVGRSNGKIWLFMNFQPEGSGTVNSWDDRQVWLSSSTDDGVSWSEPVNMSDTLKPRTLADGRSWNWDAVGPGVGIQTTVRNPGRLVILAQHRNIYSDDHGETWRVQVLRTPAGAAMEETGESTILELADGSLYRNDRPTTPTAERGKRRWVSRGSIESGFSPFAPASCLLDPVNEASTMRYNADAPARLAFVNSASTVTRTKMRIRMSEDEGRTWSYSRPFSDAPLPGEGGNYREGGYSSIAKTADYHVGALIEVNENVSSNSTSHRSIAFRKVNLPWIQGGVREPNCSGGL</sequence>
<feature type="signal peptide" evidence="4">
    <location>
        <begin position="1"/>
        <end position="36"/>
    </location>
</feature>
<dbReference type="GO" id="GO:0016020">
    <property type="term" value="C:membrane"/>
    <property type="evidence" value="ECO:0007669"/>
    <property type="project" value="TreeGrafter"/>
</dbReference>
<evidence type="ECO:0000313" key="7">
    <source>
        <dbReference type="Proteomes" id="UP000095210"/>
    </source>
</evidence>
<dbReference type="EMBL" id="CP014859">
    <property type="protein sequence ID" value="AOS64230.1"/>
    <property type="molecule type" value="Genomic_DNA"/>
</dbReference>
<dbReference type="GO" id="GO:0009313">
    <property type="term" value="P:oligosaccharide catabolic process"/>
    <property type="evidence" value="ECO:0007669"/>
    <property type="project" value="TreeGrafter"/>
</dbReference>
<dbReference type="Gene3D" id="2.120.10.10">
    <property type="match status" value="1"/>
</dbReference>
<evidence type="ECO:0000259" key="5">
    <source>
        <dbReference type="Pfam" id="PF13088"/>
    </source>
</evidence>